<dbReference type="GO" id="GO:0005739">
    <property type="term" value="C:mitochondrion"/>
    <property type="evidence" value="ECO:0007669"/>
    <property type="project" value="TreeGrafter"/>
</dbReference>
<organism evidence="1 2">
    <name type="scientific">Sugiyamaella lignohabitans</name>
    <dbReference type="NCBI Taxonomy" id="796027"/>
    <lineage>
        <taxon>Eukaryota</taxon>
        <taxon>Fungi</taxon>
        <taxon>Dikarya</taxon>
        <taxon>Ascomycota</taxon>
        <taxon>Saccharomycotina</taxon>
        <taxon>Dipodascomycetes</taxon>
        <taxon>Dipodascales</taxon>
        <taxon>Trichomonascaceae</taxon>
        <taxon>Sugiyamaella</taxon>
    </lineage>
</organism>
<dbReference type="RefSeq" id="XP_018734516.1">
    <property type="nucleotide sequence ID" value="XM_018879684.1"/>
</dbReference>
<evidence type="ECO:0008006" key="3">
    <source>
        <dbReference type="Google" id="ProtNLM"/>
    </source>
</evidence>
<dbReference type="Gene3D" id="3.40.50.720">
    <property type="entry name" value="NAD(P)-binding Rossmann-like Domain"/>
    <property type="match status" value="1"/>
</dbReference>
<dbReference type="InterPro" id="IPR036291">
    <property type="entry name" value="NAD(P)-bd_dom_sf"/>
</dbReference>
<dbReference type="Proteomes" id="UP000189580">
    <property type="component" value="Chromosome a"/>
</dbReference>
<dbReference type="GeneID" id="30034662"/>
<reference evidence="1 2" key="1">
    <citation type="submission" date="2016-02" db="EMBL/GenBank/DDBJ databases">
        <title>Complete genome sequence and transcriptome regulation of the pentose utilising yeast Sugiyamaella lignohabitans.</title>
        <authorList>
            <person name="Bellasio M."/>
            <person name="Peymann A."/>
            <person name="Valli M."/>
            <person name="Sipitzky M."/>
            <person name="Graf A."/>
            <person name="Sauer M."/>
            <person name="Marx H."/>
            <person name="Mattanovich D."/>
        </authorList>
    </citation>
    <scope>NUCLEOTIDE SEQUENCE [LARGE SCALE GENOMIC DNA]</scope>
    <source>
        <strain evidence="1 2">CBS 10342</strain>
    </source>
</reference>
<dbReference type="OrthoDB" id="276721at2759"/>
<protein>
    <recommendedName>
        <fullName evidence="3">Fmp52p</fullName>
    </recommendedName>
</protein>
<dbReference type="KEGG" id="slb:AWJ20_272"/>
<keyword evidence="2" id="KW-1185">Reference proteome</keyword>
<dbReference type="AlphaFoldDB" id="A0A167CRY6"/>
<gene>
    <name evidence="1" type="ORF">AWJ20_272</name>
</gene>
<evidence type="ECO:0000313" key="1">
    <source>
        <dbReference type="EMBL" id="ANB12039.1"/>
    </source>
</evidence>
<dbReference type="EMBL" id="CP014501">
    <property type="protein sequence ID" value="ANB12039.1"/>
    <property type="molecule type" value="Genomic_DNA"/>
</dbReference>
<dbReference type="GO" id="GO:0044877">
    <property type="term" value="F:protein-containing complex binding"/>
    <property type="evidence" value="ECO:0007669"/>
    <property type="project" value="TreeGrafter"/>
</dbReference>
<dbReference type="InterPro" id="IPR051207">
    <property type="entry name" value="ComplexI_NDUFA9_subunit"/>
</dbReference>
<evidence type="ECO:0000313" key="2">
    <source>
        <dbReference type="Proteomes" id="UP000189580"/>
    </source>
</evidence>
<name>A0A167CRY6_9ASCO</name>
<dbReference type="SUPFAM" id="SSF51735">
    <property type="entry name" value="NAD(P)-binding Rossmann-fold domains"/>
    <property type="match status" value="1"/>
</dbReference>
<proteinExistence type="predicted"/>
<dbReference type="PANTHER" id="PTHR12126">
    <property type="entry name" value="NADH-UBIQUINONE OXIDOREDUCTASE 39 KDA SUBUNIT-RELATED"/>
    <property type="match status" value="1"/>
</dbReference>
<dbReference type="PANTHER" id="PTHR12126:SF16">
    <property type="entry name" value="MIOREX COMPLEX COMPONENT 2"/>
    <property type="match status" value="1"/>
</dbReference>
<accession>A0A167CRY6</accession>
<sequence>MGIIFASPEYKKIINGKSAPSLCNVVNVGLSALRGANPLENGRPASNAFDRINRESAVTLAKAFASQQQTETTNPAPFVYISAHDWNPLAPRGYIQSKRAAETEISVIPHLRSVFLQPGFMYDSSSSSTVRDSLSKLLRTGEFISNATGLSSLNLLPNNPSISVQVVARATIEALDDQSVSGVVSLEALQKFAHFQSDPKPV</sequence>